<evidence type="ECO:0000313" key="7">
    <source>
        <dbReference type="Proteomes" id="UP000244334"/>
    </source>
</evidence>
<keyword evidence="7" id="KW-1185">Reference proteome</keyword>
<sequence>MLAYFGFPKAHRVKIHSTNTLERLNKEVKQRADVVGIFPNEESIMPV</sequence>
<dbReference type="Pfam" id="PF00872">
    <property type="entry name" value="Transposase_mut"/>
    <property type="match status" value="1"/>
</dbReference>
<evidence type="ECO:0000256" key="2">
    <source>
        <dbReference type="ARBA" id="ARBA00010961"/>
    </source>
</evidence>
<keyword evidence="3" id="KW-0815">Transposition</keyword>
<evidence type="ECO:0000256" key="4">
    <source>
        <dbReference type="ARBA" id="ARBA00023125"/>
    </source>
</evidence>
<keyword evidence="4" id="KW-0238">DNA-binding</keyword>
<dbReference type="EMBL" id="LJAM02000287">
    <property type="protein sequence ID" value="RAP70672.1"/>
    <property type="molecule type" value="Genomic_DNA"/>
</dbReference>
<accession>A0A328TMQ1</accession>
<comment type="caution">
    <text evidence="6">The sequence shown here is derived from an EMBL/GenBank/DDBJ whole genome shotgun (WGS) entry which is preliminary data.</text>
</comment>
<reference evidence="6" key="1">
    <citation type="submission" date="2018-04" db="EMBL/GenBank/DDBJ databases">
        <title>Genomes of the Obligate Erwinia dacicola and Facultative Enterobacter sp. OLF Endosymbionts of the Olive Fruit fly, Bactrocera oleae.</title>
        <authorList>
            <person name="Estes A.M."/>
            <person name="Hearn D.J."/>
            <person name="Agarwal S."/>
            <person name="Pierson E.A."/>
            <person name="Dunning-Hotopp J.C."/>
        </authorList>
    </citation>
    <scope>NUCLEOTIDE SEQUENCE [LARGE SCALE GENOMIC DNA]</scope>
    <source>
        <strain evidence="6">Oroville</strain>
    </source>
</reference>
<protein>
    <submittedName>
        <fullName evidence="6">Transposase, Mutator family protein</fullName>
    </submittedName>
</protein>
<dbReference type="InterPro" id="IPR001207">
    <property type="entry name" value="Transposase_mutator"/>
</dbReference>
<dbReference type="GO" id="GO:0006313">
    <property type="term" value="P:DNA transposition"/>
    <property type="evidence" value="ECO:0007669"/>
    <property type="project" value="InterPro"/>
</dbReference>
<name>A0A328TMQ1_9GAMM</name>
<dbReference type="AlphaFoldDB" id="A0A328TMQ1"/>
<dbReference type="Proteomes" id="UP000244334">
    <property type="component" value="Unassembled WGS sequence"/>
</dbReference>
<evidence type="ECO:0000256" key="5">
    <source>
        <dbReference type="ARBA" id="ARBA00023172"/>
    </source>
</evidence>
<proteinExistence type="inferred from homology"/>
<dbReference type="GO" id="GO:0003677">
    <property type="term" value="F:DNA binding"/>
    <property type="evidence" value="ECO:0007669"/>
    <property type="project" value="UniProtKB-KW"/>
</dbReference>
<comment type="function">
    <text evidence="1">Required for the transposition of the insertion element.</text>
</comment>
<evidence type="ECO:0000256" key="1">
    <source>
        <dbReference type="ARBA" id="ARBA00002190"/>
    </source>
</evidence>
<organism evidence="6 7">
    <name type="scientific">Candidatus Erwinia dacicola</name>
    <dbReference type="NCBI Taxonomy" id="252393"/>
    <lineage>
        <taxon>Bacteria</taxon>
        <taxon>Pseudomonadati</taxon>
        <taxon>Pseudomonadota</taxon>
        <taxon>Gammaproteobacteria</taxon>
        <taxon>Enterobacterales</taxon>
        <taxon>Erwiniaceae</taxon>
        <taxon>Erwinia</taxon>
    </lineage>
</organism>
<gene>
    <name evidence="6" type="ORF">ACZ87_02522</name>
</gene>
<dbReference type="GO" id="GO:0004803">
    <property type="term" value="F:transposase activity"/>
    <property type="evidence" value="ECO:0007669"/>
    <property type="project" value="InterPro"/>
</dbReference>
<evidence type="ECO:0000313" key="6">
    <source>
        <dbReference type="EMBL" id="RAP70672.1"/>
    </source>
</evidence>
<keyword evidence="5" id="KW-0233">DNA recombination</keyword>
<comment type="similarity">
    <text evidence="2">Belongs to the transposase mutator family.</text>
</comment>
<evidence type="ECO:0000256" key="3">
    <source>
        <dbReference type="ARBA" id="ARBA00022578"/>
    </source>
</evidence>